<dbReference type="PANTHER" id="PTHR30055:SF234">
    <property type="entry name" value="HTH-TYPE TRANSCRIPTIONAL REGULATOR BETI"/>
    <property type="match status" value="1"/>
</dbReference>
<dbReference type="Gene3D" id="1.10.357.10">
    <property type="entry name" value="Tetracycline Repressor, domain 2"/>
    <property type="match status" value="1"/>
</dbReference>
<feature type="DNA-binding region" description="H-T-H motif" evidence="4">
    <location>
        <begin position="64"/>
        <end position="83"/>
    </location>
</feature>
<keyword evidence="2 4" id="KW-0238">DNA-binding</keyword>
<dbReference type="PANTHER" id="PTHR30055">
    <property type="entry name" value="HTH-TYPE TRANSCRIPTIONAL REGULATOR RUTR"/>
    <property type="match status" value="1"/>
</dbReference>
<evidence type="ECO:0000256" key="2">
    <source>
        <dbReference type="ARBA" id="ARBA00023125"/>
    </source>
</evidence>
<dbReference type="PRINTS" id="PR00455">
    <property type="entry name" value="HTHTETR"/>
</dbReference>
<dbReference type="GO" id="GO:0000976">
    <property type="term" value="F:transcription cis-regulatory region binding"/>
    <property type="evidence" value="ECO:0007669"/>
    <property type="project" value="TreeGrafter"/>
</dbReference>
<proteinExistence type="predicted"/>
<dbReference type="InterPro" id="IPR050109">
    <property type="entry name" value="HTH-type_TetR-like_transc_reg"/>
</dbReference>
<dbReference type="GO" id="GO:0003700">
    <property type="term" value="F:DNA-binding transcription factor activity"/>
    <property type="evidence" value="ECO:0007669"/>
    <property type="project" value="TreeGrafter"/>
</dbReference>
<evidence type="ECO:0000256" key="3">
    <source>
        <dbReference type="ARBA" id="ARBA00023163"/>
    </source>
</evidence>
<name>A0A5C2H4K9_9RHOB</name>
<sequence length="234" mass="25745">MAHSNQLPPVIMNLKSLDDMSVPRARAVEATYKPAKQKRSAKSEQKLLNAAEALFAEKGFEGTKISDIIKRSGCSIGSFYHRFGDKDGLARVMVDRYLVDAKEKIDASDFSRAKHITLSGMLAHLAALVLEFQNSRLGVYRAAQRLAQSAPEIWFDTGNLTIRVRNRVADFLPDYADAITAEDKEKALSNAVQLIVLVILQTRLGSGILFPEDDEALLAMLVDAAMGILRPGVE</sequence>
<dbReference type="PROSITE" id="PS50977">
    <property type="entry name" value="HTH_TETR_2"/>
    <property type="match status" value="1"/>
</dbReference>
<keyword evidence="1" id="KW-0805">Transcription regulation</keyword>
<evidence type="ECO:0000313" key="7">
    <source>
        <dbReference type="Proteomes" id="UP000237655"/>
    </source>
</evidence>
<accession>A0A5C2H4K9</accession>
<dbReference type="SUPFAM" id="SSF46689">
    <property type="entry name" value="Homeodomain-like"/>
    <property type="match status" value="1"/>
</dbReference>
<keyword evidence="3" id="KW-0804">Transcription</keyword>
<evidence type="ECO:0000256" key="1">
    <source>
        <dbReference type="ARBA" id="ARBA00023015"/>
    </source>
</evidence>
<keyword evidence="6" id="KW-0614">Plasmid</keyword>
<keyword evidence="7" id="KW-1185">Reference proteome</keyword>
<dbReference type="KEGG" id="thas:C6Y53_20610"/>
<dbReference type="Proteomes" id="UP000237655">
    <property type="component" value="Plasmid p3"/>
</dbReference>
<gene>
    <name evidence="6" type="ORF">C6Y53_20610</name>
</gene>
<dbReference type="InterPro" id="IPR001647">
    <property type="entry name" value="HTH_TetR"/>
</dbReference>
<organism evidence="6 7">
    <name type="scientific">Pukyongiella litopenaei</name>
    <dbReference type="NCBI Taxonomy" id="2605946"/>
    <lineage>
        <taxon>Bacteria</taxon>
        <taxon>Pseudomonadati</taxon>
        <taxon>Pseudomonadota</taxon>
        <taxon>Alphaproteobacteria</taxon>
        <taxon>Rhodobacterales</taxon>
        <taxon>Paracoccaceae</taxon>
        <taxon>Pukyongiella</taxon>
    </lineage>
</organism>
<geneLocation type="plasmid" evidence="6 7">
    <name>p3</name>
</geneLocation>
<dbReference type="Pfam" id="PF00440">
    <property type="entry name" value="TetR_N"/>
    <property type="match status" value="1"/>
</dbReference>
<dbReference type="AlphaFoldDB" id="A0A5C2H4K9"/>
<dbReference type="RefSeq" id="WP_149615775.1">
    <property type="nucleotide sequence ID" value="NZ_CP043621.1"/>
</dbReference>
<protein>
    <submittedName>
        <fullName evidence="6">TetR/AcrR family transcriptional regulator</fullName>
    </submittedName>
</protein>
<evidence type="ECO:0000256" key="4">
    <source>
        <dbReference type="PROSITE-ProRule" id="PRU00335"/>
    </source>
</evidence>
<evidence type="ECO:0000259" key="5">
    <source>
        <dbReference type="PROSITE" id="PS50977"/>
    </source>
</evidence>
<dbReference type="InterPro" id="IPR009057">
    <property type="entry name" value="Homeodomain-like_sf"/>
</dbReference>
<reference evidence="6 7" key="1">
    <citation type="submission" date="2019-09" db="EMBL/GenBank/DDBJ databases">
        <title>Novel bacterium SH-1.</title>
        <authorList>
            <person name="Kim Y.-S."/>
            <person name="Kim K.-H."/>
        </authorList>
    </citation>
    <scope>NUCLEOTIDE SEQUENCE [LARGE SCALE GENOMIC DNA]</scope>
    <source>
        <strain evidence="6 7">SH-1</strain>
        <plasmid evidence="6 7">p3</plasmid>
    </source>
</reference>
<dbReference type="EMBL" id="CP043621">
    <property type="protein sequence ID" value="QEP30605.1"/>
    <property type="molecule type" value="Genomic_DNA"/>
</dbReference>
<feature type="domain" description="HTH tetR-type" evidence="5">
    <location>
        <begin position="41"/>
        <end position="101"/>
    </location>
</feature>
<evidence type="ECO:0000313" key="6">
    <source>
        <dbReference type="EMBL" id="QEP30605.1"/>
    </source>
</evidence>